<dbReference type="CDD" id="cd11567">
    <property type="entry name" value="YciH_like"/>
    <property type="match status" value="1"/>
</dbReference>
<accession>D5EHR9</accession>
<dbReference type="RefSeq" id="WP_013042832.1">
    <property type="nucleotide sequence ID" value="NC_014008.1"/>
</dbReference>
<protein>
    <submittedName>
        <fullName evidence="6">Translation initiation factor SUI1</fullName>
    </submittedName>
</protein>
<dbReference type="InterPro" id="IPR001950">
    <property type="entry name" value="SUI1"/>
</dbReference>
<proteinExistence type="inferred from homology"/>
<dbReference type="SUPFAM" id="SSF55159">
    <property type="entry name" value="eIF1-like"/>
    <property type="match status" value="1"/>
</dbReference>
<keyword evidence="3" id="KW-0648">Protein biosynthesis</keyword>
<dbReference type="Gene3D" id="3.30.780.10">
    <property type="entry name" value="SUI1-like domain"/>
    <property type="match status" value="1"/>
</dbReference>
<keyword evidence="7" id="KW-1185">Reference proteome</keyword>
<gene>
    <name evidence="6" type="ordered locus">Caka_1089</name>
</gene>
<dbReference type="GO" id="GO:0003743">
    <property type="term" value="F:translation initiation factor activity"/>
    <property type="evidence" value="ECO:0007669"/>
    <property type="project" value="UniProtKB-KW"/>
</dbReference>
<dbReference type="PANTHER" id="PTHR12789">
    <property type="entry name" value="DENSITY-REGULATED PROTEIN HOMOLOG"/>
    <property type="match status" value="1"/>
</dbReference>
<feature type="region of interest" description="Disordered" evidence="4">
    <location>
        <begin position="29"/>
        <end position="65"/>
    </location>
</feature>
<keyword evidence="6" id="KW-0396">Initiation factor</keyword>
<dbReference type="GO" id="GO:0002188">
    <property type="term" value="P:translation reinitiation"/>
    <property type="evidence" value="ECO:0007669"/>
    <property type="project" value="TreeGrafter"/>
</dbReference>
<dbReference type="InterPro" id="IPR005872">
    <property type="entry name" value="SUI1_arc_bac"/>
</dbReference>
<dbReference type="GO" id="GO:0006417">
    <property type="term" value="P:regulation of translation"/>
    <property type="evidence" value="ECO:0007669"/>
    <property type="project" value="UniProtKB-KW"/>
</dbReference>
<keyword evidence="2" id="KW-0810">Translation regulation</keyword>
<sequence>MSKRSKGKISTDGGDAFGNTALGGLSLSGLPAGAVSNSKPERESRAPKSRGRVEVRREKAGRGGKTVTTLKAFTTGNTNADLERLYKELKKACACGGVYKDRVIELQGDLVDKLLAELKQRGFQPVKAGG</sequence>
<dbReference type="eggNOG" id="COG0023">
    <property type="taxonomic scope" value="Bacteria"/>
</dbReference>
<evidence type="ECO:0000256" key="4">
    <source>
        <dbReference type="SAM" id="MobiDB-lite"/>
    </source>
</evidence>
<dbReference type="HOGENOM" id="CLU_1823412_0_0_0"/>
<dbReference type="Proteomes" id="UP000000925">
    <property type="component" value="Chromosome"/>
</dbReference>
<dbReference type="STRING" id="583355.Caka_1089"/>
<dbReference type="EMBL" id="CP001998">
    <property type="protein sequence ID" value="ADE54110.1"/>
    <property type="molecule type" value="Genomic_DNA"/>
</dbReference>
<evidence type="ECO:0000256" key="2">
    <source>
        <dbReference type="ARBA" id="ARBA00022845"/>
    </source>
</evidence>
<dbReference type="Pfam" id="PF01253">
    <property type="entry name" value="SUI1"/>
    <property type="match status" value="1"/>
</dbReference>
<dbReference type="AlphaFoldDB" id="D5EHR9"/>
<evidence type="ECO:0000259" key="5">
    <source>
        <dbReference type="PROSITE" id="PS50296"/>
    </source>
</evidence>
<dbReference type="GO" id="GO:0001731">
    <property type="term" value="P:formation of translation preinitiation complex"/>
    <property type="evidence" value="ECO:0007669"/>
    <property type="project" value="TreeGrafter"/>
</dbReference>
<evidence type="ECO:0000313" key="6">
    <source>
        <dbReference type="EMBL" id="ADE54110.1"/>
    </source>
</evidence>
<dbReference type="GO" id="GO:0003729">
    <property type="term" value="F:mRNA binding"/>
    <property type="evidence" value="ECO:0007669"/>
    <property type="project" value="TreeGrafter"/>
</dbReference>
<organism evidence="6 7">
    <name type="scientific">Coraliomargarita akajimensis (strain DSM 45221 / IAM 15411 / JCM 23193 / KCTC 12865 / 04OKA010-24)</name>
    <dbReference type="NCBI Taxonomy" id="583355"/>
    <lineage>
        <taxon>Bacteria</taxon>
        <taxon>Pseudomonadati</taxon>
        <taxon>Verrucomicrobiota</taxon>
        <taxon>Opitutia</taxon>
        <taxon>Puniceicoccales</taxon>
        <taxon>Coraliomargaritaceae</taxon>
        <taxon>Coraliomargarita</taxon>
    </lineage>
</organism>
<evidence type="ECO:0000313" key="7">
    <source>
        <dbReference type="Proteomes" id="UP000000925"/>
    </source>
</evidence>
<dbReference type="InterPro" id="IPR050318">
    <property type="entry name" value="DENR/SUI1_TIF"/>
</dbReference>
<evidence type="ECO:0000256" key="1">
    <source>
        <dbReference type="ARBA" id="ARBA00005422"/>
    </source>
</evidence>
<comment type="similarity">
    <text evidence="1">Belongs to the SUI1 family.</text>
</comment>
<reference evidence="6 7" key="1">
    <citation type="journal article" date="2010" name="Stand. Genomic Sci.">
        <title>Complete genome sequence of Coraliomargarita akajimensis type strain (04OKA010-24).</title>
        <authorList>
            <person name="Mavromatis K."/>
            <person name="Abt B."/>
            <person name="Brambilla E."/>
            <person name="Lapidus A."/>
            <person name="Copeland A."/>
            <person name="Deshpande S."/>
            <person name="Nolan M."/>
            <person name="Lucas S."/>
            <person name="Tice H."/>
            <person name="Cheng J.F."/>
            <person name="Han C."/>
            <person name="Detter J.C."/>
            <person name="Woyke T."/>
            <person name="Goodwin L."/>
            <person name="Pitluck S."/>
            <person name="Held B."/>
            <person name="Brettin T."/>
            <person name="Tapia R."/>
            <person name="Ivanova N."/>
            <person name="Mikhailova N."/>
            <person name="Pati A."/>
            <person name="Liolios K."/>
            <person name="Chen A."/>
            <person name="Palaniappan K."/>
            <person name="Land M."/>
            <person name="Hauser L."/>
            <person name="Chang Y.J."/>
            <person name="Jeffries C.D."/>
            <person name="Rohde M."/>
            <person name="Goker M."/>
            <person name="Bristow J."/>
            <person name="Eisen J.A."/>
            <person name="Markowitz V."/>
            <person name="Hugenholtz P."/>
            <person name="Klenk H.P."/>
            <person name="Kyrpides N.C."/>
        </authorList>
    </citation>
    <scope>NUCLEOTIDE SEQUENCE [LARGE SCALE GENOMIC DNA]</scope>
    <source>
        <strain evidence="7">DSM 45221 / IAM 15411 / JCM 23193 / KCTC 12865</strain>
    </source>
</reference>
<dbReference type="PANTHER" id="PTHR12789:SF0">
    <property type="entry name" value="DENSITY-REGULATED PROTEIN"/>
    <property type="match status" value="1"/>
</dbReference>
<dbReference type="InterPro" id="IPR036877">
    <property type="entry name" value="SUI1_dom_sf"/>
</dbReference>
<dbReference type="PROSITE" id="PS50296">
    <property type="entry name" value="SUI1"/>
    <property type="match status" value="1"/>
</dbReference>
<feature type="domain" description="SUI1" evidence="5">
    <location>
        <begin position="62"/>
        <end position="122"/>
    </location>
</feature>
<name>D5EHR9_CORAD</name>
<evidence type="ECO:0000256" key="3">
    <source>
        <dbReference type="ARBA" id="ARBA00022917"/>
    </source>
</evidence>
<feature type="compositionally biased region" description="Basic and acidic residues" evidence="4">
    <location>
        <begin position="39"/>
        <end position="61"/>
    </location>
</feature>
<dbReference type="OrthoDB" id="9792915at2"/>
<dbReference type="KEGG" id="caa:Caka_1089"/>